<evidence type="ECO:0000256" key="1">
    <source>
        <dbReference type="ARBA" id="ARBA00001946"/>
    </source>
</evidence>
<evidence type="ECO:0000256" key="2">
    <source>
        <dbReference type="ARBA" id="ARBA00022723"/>
    </source>
</evidence>
<comment type="caution">
    <text evidence="7">The sequence shown here is derived from an EMBL/GenBank/DDBJ whole genome shotgun (WGS) entry which is preliminary data.</text>
</comment>
<dbReference type="PANTHER" id="PTHR30001:SF0">
    <property type="entry name" value="RIBONUCLEASE G"/>
    <property type="match status" value="1"/>
</dbReference>
<name>A0ABW5PTC9_9BACI</name>
<dbReference type="EMBL" id="JBHUMR010000014">
    <property type="protein sequence ID" value="MFD2618173.1"/>
    <property type="molecule type" value="Genomic_DNA"/>
</dbReference>
<evidence type="ECO:0000259" key="6">
    <source>
        <dbReference type="PROSITE" id="PS50126"/>
    </source>
</evidence>
<dbReference type="PROSITE" id="PS50126">
    <property type="entry name" value="S1"/>
    <property type="match status" value="1"/>
</dbReference>
<keyword evidence="8" id="KW-1185">Reference proteome</keyword>
<keyword evidence="4" id="KW-0460">Magnesium</keyword>
<reference evidence="8" key="1">
    <citation type="journal article" date="2019" name="Int. J. Syst. Evol. Microbiol.">
        <title>The Global Catalogue of Microorganisms (GCM) 10K type strain sequencing project: providing services to taxonomists for standard genome sequencing and annotation.</title>
        <authorList>
            <consortium name="The Broad Institute Genomics Platform"/>
            <consortium name="The Broad Institute Genome Sequencing Center for Infectious Disease"/>
            <person name="Wu L."/>
            <person name="Ma J."/>
        </authorList>
    </citation>
    <scope>NUCLEOTIDE SEQUENCE [LARGE SCALE GENOMIC DNA]</scope>
    <source>
        <strain evidence="8">TISTR 2241</strain>
    </source>
</reference>
<protein>
    <submittedName>
        <fullName evidence="7">Ribonuclease E/G</fullName>
    </submittedName>
</protein>
<dbReference type="RefSeq" id="WP_141190047.1">
    <property type="nucleotide sequence ID" value="NZ_JBHUMR010000014.1"/>
</dbReference>
<evidence type="ECO:0000256" key="5">
    <source>
        <dbReference type="ARBA" id="ARBA00022884"/>
    </source>
</evidence>
<comment type="cofactor">
    <cofactor evidence="1">
        <name>Mg(2+)</name>
        <dbReference type="ChEBI" id="CHEBI:18420"/>
    </cofactor>
</comment>
<dbReference type="InterPro" id="IPR003029">
    <property type="entry name" value="S1_domain"/>
</dbReference>
<dbReference type="InterPro" id="IPR004659">
    <property type="entry name" value="RNase_E/G"/>
</dbReference>
<dbReference type="Proteomes" id="UP001597458">
    <property type="component" value="Unassembled WGS sequence"/>
</dbReference>
<keyword evidence="5" id="KW-0694">RNA-binding</keyword>
<accession>A0ABW5PTC9</accession>
<dbReference type="InterPro" id="IPR012340">
    <property type="entry name" value="NA-bd_OB-fold"/>
</dbReference>
<evidence type="ECO:0000256" key="3">
    <source>
        <dbReference type="ARBA" id="ARBA00022801"/>
    </source>
</evidence>
<evidence type="ECO:0000313" key="7">
    <source>
        <dbReference type="EMBL" id="MFD2618173.1"/>
    </source>
</evidence>
<keyword evidence="2" id="KW-0479">Metal-binding</keyword>
<dbReference type="InterPro" id="IPR019307">
    <property type="entry name" value="RNA-bd_AU-1/RNase_E/G"/>
</dbReference>
<keyword evidence="3" id="KW-0378">Hydrolase</keyword>
<gene>
    <name evidence="7" type="ORF">ACFSTF_12725</name>
</gene>
<evidence type="ECO:0000256" key="4">
    <source>
        <dbReference type="ARBA" id="ARBA00022842"/>
    </source>
</evidence>
<dbReference type="PANTHER" id="PTHR30001">
    <property type="entry name" value="RIBONUCLEASE"/>
    <property type="match status" value="1"/>
</dbReference>
<dbReference type="CDD" id="cd04453">
    <property type="entry name" value="S1_RNase_E"/>
    <property type="match status" value="1"/>
</dbReference>
<dbReference type="SMART" id="SM00316">
    <property type="entry name" value="S1"/>
    <property type="match status" value="1"/>
</dbReference>
<sequence length="391" mass="45121">MERHTYTIVVENNKEFEKWTVLIDDNVQTFYLKPRYATGHIGDILLGQVTNMVRGLQGVFVELGSSQKGFIHLKDLLYDVNMNPLQQGNIQKGQKMIVQVEKEAVRSKGPRLTQHIQIRGGHLIYLPYSHYMAVSHQLSIDQGEKLKFHLQDQCQAPEGFIIRTSAANREKSDLIHELKTLKQKWIKLTKTIDMDRLGPIHKKENQLLQEIISEHHMSGDINLYTDHPLKISKEFLPEVTINRSKVGLEQRRIIDRAYAKAINRKLVLHSGAVCMFDYTEALTIIDIDSAGVTPKRNWEETAYAINLEAAFEIANQIKLRQIGGMILIDFIRLTNEDHKKQLLQYVRSCFLNDFTTTKVLGYSNLGLMELTRKKKRYGIQDAVIEKKDLNR</sequence>
<dbReference type="Gene3D" id="2.40.50.140">
    <property type="entry name" value="Nucleic acid-binding proteins"/>
    <property type="match status" value="1"/>
</dbReference>
<dbReference type="Pfam" id="PF00575">
    <property type="entry name" value="S1"/>
    <property type="match status" value="1"/>
</dbReference>
<organism evidence="7 8">
    <name type="scientific">Terrilactibacillus laevilacticus</name>
    <dbReference type="NCBI Taxonomy" id="1380157"/>
    <lineage>
        <taxon>Bacteria</taxon>
        <taxon>Bacillati</taxon>
        <taxon>Bacillota</taxon>
        <taxon>Bacilli</taxon>
        <taxon>Bacillales</taxon>
        <taxon>Bacillaceae</taxon>
        <taxon>Terrilactibacillus</taxon>
    </lineage>
</organism>
<feature type="domain" description="S1 motif" evidence="6">
    <location>
        <begin position="42"/>
        <end position="115"/>
    </location>
</feature>
<dbReference type="SUPFAM" id="SSF50249">
    <property type="entry name" value="Nucleic acid-binding proteins"/>
    <property type="match status" value="1"/>
</dbReference>
<evidence type="ECO:0000313" key="8">
    <source>
        <dbReference type="Proteomes" id="UP001597458"/>
    </source>
</evidence>
<proteinExistence type="predicted"/>
<dbReference type="Pfam" id="PF10150">
    <property type="entry name" value="RNase_E_G"/>
    <property type="match status" value="1"/>
</dbReference>